<dbReference type="RefSeq" id="WP_110124976.1">
    <property type="nucleotide sequence ID" value="NZ_QHLY01000003.1"/>
</dbReference>
<organism evidence="9 10">
    <name type="scientific">Cryobacterium arcticum</name>
    <dbReference type="NCBI Taxonomy" id="670052"/>
    <lineage>
        <taxon>Bacteria</taxon>
        <taxon>Bacillati</taxon>
        <taxon>Actinomycetota</taxon>
        <taxon>Actinomycetes</taxon>
        <taxon>Micrococcales</taxon>
        <taxon>Microbacteriaceae</taxon>
        <taxon>Cryobacterium</taxon>
    </lineage>
</organism>
<comment type="caution">
    <text evidence="9">The sequence shown here is derived from an EMBL/GenBank/DDBJ whole genome shotgun (WGS) entry which is preliminary data.</text>
</comment>
<dbReference type="AlphaFoldDB" id="A0A318A7L9"/>
<dbReference type="InterPro" id="IPR007816">
    <property type="entry name" value="ResB-like_domain"/>
</dbReference>
<dbReference type="PANTHER" id="PTHR31566">
    <property type="entry name" value="CYTOCHROME C BIOGENESIS PROTEIN CCS1, CHLOROPLASTIC"/>
    <property type="match status" value="1"/>
</dbReference>
<feature type="transmembrane region" description="Helical" evidence="7">
    <location>
        <begin position="96"/>
        <end position="115"/>
    </location>
</feature>
<evidence type="ECO:0000313" key="10">
    <source>
        <dbReference type="Proteomes" id="UP000246722"/>
    </source>
</evidence>
<comment type="subcellular location">
    <subcellularLocation>
        <location evidence="1">Membrane</location>
        <topology evidence="1">Multi-pass membrane protein</topology>
    </subcellularLocation>
</comment>
<evidence type="ECO:0000256" key="5">
    <source>
        <dbReference type="ARBA" id="ARBA00023136"/>
    </source>
</evidence>
<reference evidence="9 10" key="1">
    <citation type="submission" date="2018-05" db="EMBL/GenBank/DDBJ databases">
        <title>Genetic diversity of glacier-inhabiting Cryobacterium bacteria in China and description of Cryobacterium mengkeensis sp. nov. and Arthrobacter glacialis sp. nov.</title>
        <authorList>
            <person name="Liu Q."/>
            <person name="Xin Y.-H."/>
        </authorList>
    </citation>
    <scope>NUCLEOTIDE SEQUENCE [LARGE SCALE GENOMIC DNA]</scope>
    <source>
        <strain evidence="9 10">SK-1</strain>
    </source>
</reference>
<evidence type="ECO:0000256" key="3">
    <source>
        <dbReference type="ARBA" id="ARBA00022748"/>
    </source>
</evidence>
<dbReference type="Pfam" id="PF05140">
    <property type="entry name" value="ResB"/>
    <property type="match status" value="1"/>
</dbReference>
<feature type="domain" description="ResB-like" evidence="8">
    <location>
        <begin position="40"/>
        <end position="532"/>
    </location>
</feature>
<dbReference type="OrthoDB" id="3949537at2"/>
<evidence type="ECO:0000259" key="8">
    <source>
        <dbReference type="Pfam" id="PF05140"/>
    </source>
</evidence>
<evidence type="ECO:0000256" key="7">
    <source>
        <dbReference type="SAM" id="Phobius"/>
    </source>
</evidence>
<evidence type="ECO:0000256" key="4">
    <source>
        <dbReference type="ARBA" id="ARBA00022989"/>
    </source>
</evidence>
<dbReference type="PANTHER" id="PTHR31566:SF0">
    <property type="entry name" value="CYTOCHROME C BIOGENESIS PROTEIN CCS1, CHLOROPLASTIC"/>
    <property type="match status" value="1"/>
</dbReference>
<dbReference type="InterPro" id="IPR023494">
    <property type="entry name" value="Cyt_c_bgen_Ccs1/CcsB/ResB"/>
</dbReference>
<evidence type="ECO:0000256" key="2">
    <source>
        <dbReference type="ARBA" id="ARBA00022692"/>
    </source>
</evidence>
<name>A0A318A7L9_9MICO</name>
<dbReference type="EMBL" id="QHLY01000003">
    <property type="protein sequence ID" value="PXA73300.1"/>
    <property type="molecule type" value="Genomic_DNA"/>
</dbReference>
<protein>
    <submittedName>
        <fullName evidence="9">Cytochrome C biogenesis protein</fullName>
    </submittedName>
</protein>
<keyword evidence="5 7" id="KW-0472">Membrane</keyword>
<accession>A0A318A7L9</accession>
<dbReference type="Proteomes" id="UP000246722">
    <property type="component" value="Unassembled WGS sequence"/>
</dbReference>
<feature type="transmembrane region" description="Helical" evidence="7">
    <location>
        <begin position="43"/>
        <end position="60"/>
    </location>
</feature>
<evidence type="ECO:0000256" key="1">
    <source>
        <dbReference type="ARBA" id="ARBA00004141"/>
    </source>
</evidence>
<keyword evidence="2 7" id="KW-0812">Transmembrane</keyword>
<dbReference type="GO" id="GO:0016020">
    <property type="term" value="C:membrane"/>
    <property type="evidence" value="ECO:0007669"/>
    <property type="project" value="UniProtKB-SubCell"/>
</dbReference>
<sequence length="557" mass="60095">MSRPSDHIDSQPAPAGDGITQPKLGFVGTLRWFWRQLTSMRTALFLLLLLAIAAVPGSLVPQRSSDPNGVTQYFTDNPDLAPVLDKIQAFDVYSSAWFSSIYLLLFISLIGCVIPRTKHHLQALRAKPPKTPARLARLAGFTTRTAPAGTDAAAAVASARTLLKQGRYRVALFDSPREFSVSAERGYMRETGNLVFHSALVGLLVVVGFGSGFGFSGQRVLVEGQTFVNTLLAYDSFNPGRFFNDTGLDPYKLTLDDFQVSYETQNLDAFGQPLDFSALVSVTPRGGDAQAGKVRVNDPLRTGGTSIYLLGNGYAPTITVRDPQGTVVFTDSVPFLPQDANLTSLGVVKVPDGLAEQVGLLGFFYPTQAETTTGSYFSSFPDLTYPVLTLNVYAGDLGLDEGVPTSVYNLNTDHMEPLATRTSDIKPLELKPGETQELPNGLGSVTFENATPDAAEGDYSESVPRFASFDIHHDPTQGWVLLFAVLVLGGLLTSLFVPRRRLWVKAIEQADGSVRLEYAGLARGEDPALESAVAALADRHTTLLERSNPAPKTADPA</sequence>
<feature type="region of interest" description="Disordered" evidence="6">
    <location>
        <begin position="1"/>
        <end position="20"/>
    </location>
</feature>
<feature type="transmembrane region" description="Helical" evidence="7">
    <location>
        <begin position="478"/>
        <end position="497"/>
    </location>
</feature>
<keyword evidence="10" id="KW-1185">Reference proteome</keyword>
<gene>
    <name evidence="9" type="ORF">CTB96_00695</name>
</gene>
<proteinExistence type="predicted"/>
<evidence type="ECO:0000313" key="9">
    <source>
        <dbReference type="EMBL" id="PXA73300.1"/>
    </source>
</evidence>
<keyword evidence="4 7" id="KW-1133">Transmembrane helix</keyword>
<feature type="transmembrane region" description="Helical" evidence="7">
    <location>
        <begin position="194"/>
        <end position="215"/>
    </location>
</feature>
<dbReference type="GO" id="GO:0017004">
    <property type="term" value="P:cytochrome complex assembly"/>
    <property type="evidence" value="ECO:0007669"/>
    <property type="project" value="UniProtKB-KW"/>
</dbReference>
<evidence type="ECO:0000256" key="6">
    <source>
        <dbReference type="SAM" id="MobiDB-lite"/>
    </source>
</evidence>
<keyword evidence="3" id="KW-0201">Cytochrome c-type biogenesis</keyword>